<dbReference type="EMBL" id="LSMT01000667">
    <property type="protein sequence ID" value="PFX15259.1"/>
    <property type="molecule type" value="Genomic_DNA"/>
</dbReference>
<name>A0A2B4REM8_STYPI</name>
<protein>
    <submittedName>
        <fullName evidence="2">Uncharacterized protein</fullName>
    </submittedName>
</protein>
<proteinExistence type="predicted"/>
<keyword evidence="3" id="KW-1185">Reference proteome</keyword>
<evidence type="ECO:0000313" key="3">
    <source>
        <dbReference type="Proteomes" id="UP000225706"/>
    </source>
</evidence>
<gene>
    <name evidence="2" type="ORF">AWC38_SpisGene20527</name>
</gene>
<accession>A0A2B4REM8</accession>
<organism evidence="2 3">
    <name type="scientific">Stylophora pistillata</name>
    <name type="common">Smooth cauliflower coral</name>
    <dbReference type="NCBI Taxonomy" id="50429"/>
    <lineage>
        <taxon>Eukaryota</taxon>
        <taxon>Metazoa</taxon>
        <taxon>Cnidaria</taxon>
        <taxon>Anthozoa</taxon>
        <taxon>Hexacorallia</taxon>
        <taxon>Scleractinia</taxon>
        <taxon>Astrocoeniina</taxon>
        <taxon>Pocilloporidae</taxon>
        <taxon>Stylophora</taxon>
    </lineage>
</organism>
<reference evidence="3" key="1">
    <citation type="journal article" date="2017" name="bioRxiv">
        <title>Comparative analysis of the genomes of Stylophora pistillata and Acropora digitifera provides evidence for extensive differences between species of corals.</title>
        <authorList>
            <person name="Voolstra C.R."/>
            <person name="Li Y."/>
            <person name="Liew Y.J."/>
            <person name="Baumgarten S."/>
            <person name="Zoccola D."/>
            <person name="Flot J.-F."/>
            <person name="Tambutte S."/>
            <person name="Allemand D."/>
            <person name="Aranda M."/>
        </authorList>
    </citation>
    <scope>NUCLEOTIDE SEQUENCE [LARGE SCALE GENOMIC DNA]</scope>
</reference>
<dbReference type="AlphaFoldDB" id="A0A2B4REM8"/>
<dbReference type="Proteomes" id="UP000225706">
    <property type="component" value="Unassembled WGS sequence"/>
</dbReference>
<sequence length="114" mass="13076">MTTKESRTNFEELEFQANLAKDTMEGLAKELNVDKLPKDPEGEADDLRNDDENQHFARTVKNGQQRMEGADDLVKVIAEKLLGRIKKELKEAFKDEDLFTDDKTLADISLRYVT</sequence>
<feature type="region of interest" description="Disordered" evidence="1">
    <location>
        <begin position="31"/>
        <end position="52"/>
    </location>
</feature>
<comment type="caution">
    <text evidence="2">The sequence shown here is derived from an EMBL/GenBank/DDBJ whole genome shotgun (WGS) entry which is preliminary data.</text>
</comment>
<evidence type="ECO:0000313" key="2">
    <source>
        <dbReference type="EMBL" id="PFX15259.1"/>
    </source>
</evidence>
<evidence type="ECO:0000256" key="1">
    <source>
        <dbReference type="SAM" id="MobiDB-lite"/>
    </source>
</evidence>